<evidence type="ECO:0000313" key="2">
    <source>
        <dbReference type="EnsemblPlants" id="Bo01308s020.1"/>
    </source>
</evidence>
<accession>A0A0D2ZUL4</accession>
<keyword evidence="3" id="KW-1185">Reference proteome</keyword>
<dbReference type="EnsemblPlants" id="Bo01308s020.1">
    <property type="protein sequence ID" value="Bo01308s020.1"/>
    <property type="gene ID" value="Bo01308s020"/>
</dbReference>
<sequence>MGCSSTLENAISYVEGKNKYYGTKVTINVWEPKIHQQYEFIFSQIWLISDLFRKYINSIEAD</sequence>
<dbReference type="HOGENOM" id="CLU_180311_0_0_1"/>
<dbReference type="PROSITE" id="PS52045">
    <property type="entry name" value="NEPROSIN_PEP_CD"/>
    <property type="match status" value="1"/>
</dbReference>
<name>A0A0D2ZUL4_BRAOL</name>
<organism evidence="2 3">
    <name type="scientific">Brassica oleracea var. oleracea</name>
    <dbReference type="NCBI Taxonomy" id="109376"/>
    <lineage>
        <taxon>Eukaryota</taxon>
        <taxon>Viridiplantae</taxon>
        <taxon>Streptophyta</taxon>
        <taxon>Embryophyta</taxon>
        <taxon>Tracheophyta</taxon>
        <taxon>Spermatophyta</taxon>
        <taxon>Magnoliopsida</taxon>
        <taxon>eudicotyledons</taxon>
        <taxon>Gunneridae</taxon>
        <taxon>Pentapetalae</taxon>
        <taxon>rosids</taxon>
        <taxon>malvids</taxon>
        <taxon>Brassicales</taxon>
        <taxon>Brassicaceae</taxon>
        <taxon>Brassiceae</taxon>
        <taxon>Brassica</taxon>
    </lineage>
</organism>
<dbReference type="Proteomes" id="UP000032141">
    <property type="component" value="Unassembled WGS sequence"/>
</dbReference>
<reference evidence="2" key="2">
    <citation type="submission" date="2015-06" db="UniProtKB">
        <authorList>
            <consortium name="EnsemblPlants"/>
        </authorList>
    </citation>
    <scope>IDENTIFICATION</scope>
</reference>
<evidence type="ECO:0000259" key="1">
    <source>
        <dbReference type="PROSITE" id="PS52045"/>
    </source>
</evidence>
<proteinExistence type="predicted"/>
<reference evidence="2" key="1">
    <citation type="journal article" date="2014" name="Genome Biol.">
        <title>Transcriptome and methylome profiling reveals relics of genome dominance in the mesopolyploid Brassica oleracea.</title>
        <authorList>
            <person name="Parkin I.A."/>
            <person name="Koh C."/>
            <person name="Tang H."/>
            <person name="Robinson S.J."/>
            <person name="Kagale S."/>
            <person name="Clarke W.E."/>
            <person name="Town C.D."/>
            <person name="Nixon J."/>
            <person name="Krishnakumar V."/>
            <person name="Bidwell S.L."/>
            <person name="Denoeud F."/>
            <person name="Belcram H."/>
            <person name="Links M.G."/>
            <person name="Just J."/>
            <person name="Clarke C."/>
            <person name="Bender T."/>
            <person name="Huebert T."/>
            <person name="Mason A.S."/>
            <person name="Pires J.C."/>
            <person name="Barker G."/>
            <person name="Moore J."/>
            <person name="Walley P.G."/>
            <person name="Manoli S."/>
            <person name="Batley J."/>
            <person name="Edwards D."/>
            <person name="Nelson M.N."/>
            <person name="Wang X."/>
            <person name="Paterson A.H."/>
            <person name="King G."/>
            <person name="Bancroft I."/>
            <person name="Chalhoub B."/>
            <person name="Sharpe A.G."/>
        </authorList>
    </citation>
    <scope>NUCLEOTIDE SEQUENCE [LARGE SCALE GENOMIC DNA]</scope>
    <source>
        <strain evidence="2">cv. TO1000</strain>
    </source>
</reference>
<dbReference type="STRING" id="109376.A0A0D2ZUL4"/>
<protein>
    <recommendedName>
        <fullName evidence="1">Neprosin PEP catalytic domain-containing protein</fullName>
    </recommendedName>
</protein>
<evidence type="ECO:0000313" key="3">
    <source>
        <dbReference type="Proteomes" id="UP000032141"/>
    </source>
</evidence>
<feature type="domain" description="Neprosin PEP catalytic" evidence="1">
    <location>
        <begin position="1"/>
        <end position="62"/>
    </location>
</feature>
<dbReference type="Gramene" id="Bo01308s020.1">
    <property type="protein sequence ID" value="Bo01308s020.1"/>
    <property type="gene ID" value="Bo01308s020"/>
</dbReference>
<dbReference type="InterPro" id="IPR004314">
    <property type="entry name" value="Neprosin"/>
</dbReference>
<dbReference type="AlphaFoldDB" id="A0A0D2ZUL4"/>